<feature type="chain" id="PRO_5046321826" evidence="4">
    <location>
        <begin position="21"/>
        <end position="423"/>
    </location>
</feature>
<comment type="similarity">
    <text evidence="1">Belongs to the bacterial solute-binding protein 1 family.</text>
</comment>
<dbReference type="Pfam" id="PF01547">
    <property type="entry name" value="SBP_bac_1"/>
    <property type="match status" value="1"/>
</dbReference>
<evidence type="ECO:0000313" key="5">
    <source>
        <dbReference type="EMBL" id="MFC7153567.1"/>
    </source>
</evidence>
<reference evidence="6" key="1">
    <citation type="journal article" date="2019" name="Int. J. Syst. Evol. Microbiol.">
        <title>The Global Catalogue of Microorganisms (GCM) 10K type strain sequencing project: providing services to taxonomists for standard genome sequencing and annotation.</title>
        <authorList>
            <consortium name="The Broad Institute Genomics Platform"/>
            <consortium name="The Broad Institute Genome Sequencing Center for Infectious Disease"/>
            <person name="Wu L."/>
            <person name="Ma J."/>
        </authorList>
    </citation>
    <scope>NUCLEOTIDE SEQUENCE [LARGE SCALE GENOMIC DNA]</scope>
    <source>
        <strain evidence="6">KCTC 12907</strain>
    </source>
</reference>
<evidence type="ECO:0000256" key="2">
    <source>
        <dbReference type="ARBA" id="ARBA00022448"/>
    </source>
</evidence>
<organism evidence="5 6">
    <name type="scientific">Cohnella cellulosilytica</name>
    <dbReference type="NCBI Taxonomy" id="986710"/>
    <lineage>
        <taxon>Bacteria</taxon>
        <taxon>Bacillati</taxon>
        <taxon>Bacillota</taxon>
        <taxon>Bacilli</taxon>
        <taxon>Bacillales</taxon>
        <taxon>Paenibacillaceae</taxon>
        <taxon>Cohnella</taxon>
    </lineage>
</organism>
<keyword evidence="6" id="KW-1185">Reference proteome</keyword>
<protein>
    <submittedName>
        <fullName evidence="5">ABC transporter substrate-binding protein</fullName>
    </submittedName>
</protein>
<dbReference type="InterPro" id="IPR006059">
    <property type="entry name" value="SBP"/>
</dbReference>
<dbReference type="PANTHER" id="PTHR43649:SF34">
    <property type="entry name" value="ABC TRANSPORTER PERIPLASMIC-BINDING PROTEIN YCJN-RELATED"/>
    <property type="match status" value="1"/>
</dbReference>
<dbReference type="RefSeq" id="WP_378050908.1">
    <property type="nucleotide sequence ID" value="NZ_JBHMDN010000030.1"/>
</dbReference>
<dbReference type="Proteomes" id="UP001596378">
    <property type="component" value="Unassembled WGS sequence"/>
</dbReference>
<evidence type="ECO:0000313" key="6">
    <source>
        <dbReference type="Proteomes" id="UP001596378"/>
    </source>
</evidence>
<evidence type="ECO:0000256" key="4">
    <source>
        <dbReference type="SAM" id="SignalP"/>
    </source>
</evidence>
<evidence type="ECO:0000256" key="1">
    <source>
        <dbReference type="ARBA" id="ARBA00008520"/>
    </source>
</evidence>
<dbReference type="InterPro" id="IPR050490">
    <property type="entry name" value="Bact_solute-bd_prot1"/>
</dbReference>
<proteinExistence type="inferred from homology"/>
<gene>
    <name evidence="5" type="ORF">ACFQMJ_33995</name>
</gene>
<dbReference type="PROSITE" id="PS51257">
    <property type="entry name" value="PROKAR_LIPOPROTEIN"/>
    <property type="match status" value="1"/>
</dbReference>
<dbReference type="SUPFAM" id="SSF53850">
    <property type="entry name" value="Periplasmic binding protein-like II"/>
    <property type="match status" value="1"/>
</dbReference>
<keyword evidence="3 4" id="KW-0732">Signal</keyword>
<name>A0ABW2FQ38_9BACL</name>
<dbReference type="Gene3D" id="3.40.190.10">
    <property type="entry name" value="Periplasmic binding protein-like II"/>
    <property type="match status" value="2"/>
</dbReference>
<accession>A0ABW2FQ38</accession>
<dbReference type="CDD" id="cd13585">
    <property type="entry name" value="PBP2_TMBP_like"/>
    <property type="match status" value="1"/>
</dbReference>
<comment type="caution">
    <text evidence="5">The sequence shown here is derived from an EMBL/GenBank/DDBJ whole genome shotgun (WGS) entry which is preliminary data.</text>
</comment>
<keyword evidence="2" id="KW-0813">Transport</keyword>
<evidence type="ECO:0000256" key="3">
    <source>
        <dbReference type="ARBA" id="ARBA00022729"/>
    </source>
</evidence>
<dbReference type="PANTHER" id="PTHR43649">
    <property type="entry name" value="ARABINOSE-BINDING PROTEIN-RELATED"/>
    <property type="match status" value="1"/>
</dbReference>
<sequence length="423" mass="45981">MKLRNIQWVLALALVTTALSACSSNKGGGEASSGEKVTLTISRWAGPHADDQKELLKQFEEETGIAVKMDDVDYGQLQQKQTLNMSTKTGEYDLVWAQEIWIPEYIKSGYLLPIDSYVSNDTLNPQDFDFEDYSASLISILTSDGKLYGLPTFIQLPIMVYNKDMLDAEGLKAPSTWEETLAVAKHFRDKGTGIALPAKQGQAAVDIFTSLVRSNDGDYFDSNGKLALVQPAVAEAAAFWQELAAVSMNGSANWHFDEVNKAVQSGQAPIGITISGLAGSLEDAEASNVAGKIGYAPLPYAKKPYGTLSVWNWCVTADSKHPEEAYRLAAWLTSKSTEKALSQKNGQIAARQSLFNDADLVKQFPFFPAVGESLAQADTQPLDPNAPKLMEKLQTALSALAVGSSEPQRILEQAQQDLQAVYP</sequence>
<feature type="signal peptide" evidence="4">
    <location>
        <begin position="1"/>
        <end position="20"/>
    </location>
</feature>
<dbReference type="EMBL" id="JBHTAI010000037">
    <property type="protein sequence ID" value="MFC7153567.1"/>
    <property type="molecule type" value="Genomic_DNA"/>
</dbReference>